<dbReference type="Proteomes" id="UP001623592">
    <property type="component" value="Unassembled WGS sequence"/>
</dbReference>
<keyword evidence="11" id="KW-0472">Membrane</keyword>
<feature type="transmembrane region" description="Helical" evidence="11">
    <location>
        <begin position="223"/>
        <end position="241"/>
    </location>
</feature>
<proteinExistence type="predicted"/>
<keyword evidence="8 13" id="KW-0418">Kinase</keyword>
<evidence type="ECO:0000256" key="10">
    <source>
        <dbReference type="ARBA" id="ARBA00023012"/>
    </source>
</evidence>
<dbReference type="InterPro" id="IPR036097">
    <property type="entry name" value="HisK_dim/P_sf"/>
</dbReference>
<dbReference type="RefSeq" id="WP_406786468.1">
    <property type="nucleotide sequence ID" value="NZ_JBJIAA010000003.1"/>
</dbReference>
<evidence type="ECO:0000313" key="14">
    <source>
        <dbReference type="Proteomes" id="UP001623592"/>
    </source>
</evidence>
<keyword evidence="7" id="KW-0547">Nucleotide-binding</keyword>
<protein>
    <recommendedName>
        <fullName evidence="3">histidine kinase</fullName>
        <ecNumber evidence="3">2.7.13.3</ecNumber>
    </recommendedName>
</protein>
<evidence type="ECO:0000256" key="8">
    <source>
        <dbReference type="ARBA" id="ARBA00022777"/>
    </source>
</evidence>
<keyword evidence="4" id="KW-1003">Cell membrane</keyword>
<evidence type="ECO:0000259" key="12">
    <source>
        <dbReference type="PROSITE" id="PS50109"/>
    </source>
</evidence>
<evidence type="ECO:0000256" key="2">
    <source>
        <dbReference type="ARBA" id="ARBA00004651"/>
    </source>
</evidence>
<evidence type="ECO:0000313" key="13">
    <source>
        <dbReference type="EMBL" id="MFL0249804.1"/>
    </source>
</evidence>
<dbReference type="GO" id="GO:0016301">
    <property type="term" value="F:kinase activity"/>
    <property type="evidence" value="ECO:0007669"/>
    <property type="project" value="UniProtKB-KW"/>
</dbReference>
<gene>
    <name evidence="13" type="ORF">ACJDT4_05170</name>
</gene>
<dbReference type="SUPFAM" id="SSF47384">
    <property type="entry name" value="Homodimeric domain of signal transducing histidine kinase"/>
    <property type="match status" value="1"/>
</dbReference>
<evidence type="ECO:0000256" key="1">
    <source>
        <dbReference type="ARBA" id="ARBA00000085"/>
    </source>
</evidence>
<organism evidence="13 14">
    <name type="scientific">Clostridium neuense</name>
    <dbReference type="NCBI Taxonomy" id="1728934"/>
    <lineage>
        <taxon>Bacteria</taxon>
        <taxon>Bacillati</taxon>
        <taxon>Bacillota</taxon>
        <taxon>Clostridia</taxon>
        <taxon>Eubacteriales</taxon>
        <taxon>Clostridiaceae</taxon>
        <taxon>Clostridium</taxon>
    </lineage>
</organism>
<evidence type="ECO:0000256" key="5">
    <source>
        <dbReference type="ARBA" id="ARBA00022553"/>
    </source>
</evidence>
<dbReference type="PANTHER" id="PTHR44936">
    <property type="entry name" value="SENSOR PROTEIN CREC"/>
    <property type="match status" value="1"/>
</dbReference>
<dbReference type="InterPro" id="IPR036890">
    <property type="entry name" value="HATPase_C_sf"/>
</dbReference>
<dbReference type="PANTHER" id="PTHR44936:SF10">
    <property type="entry name" value="SENSOR PROTEIN RSTB"/>
    <property type="match status" value="1"/>
</dbReference>
<feature type="domain" description="Histidine kinase" evidence="12">
    <location>
        <begin position="308"/>
        <end position="505"/>
    </location>
</feature>
<dbReference type="InterPro" id="IPR050980">
    <property type="entry name" value="2C_sensor_his_kinase"/>
</dbReference>
<dbReference type="PRINTS" id="PR00344">
    <property type="entry name" value="BCTRLSENSOR"/>
</dbReference>
<dbReference type="InterPro" id="IPR005467">
    <property type="entry name" value="His_kinase_dom"/>
</dbReference>
<reference evidence="13 14" key="1">
    <citation type="submission" date="2024-11" db="EMBL/GenBank/DDBJ databases">
        <authorList>
            <person name="Heng Y.C."/>
            <person name="Lim A.C.H."/>
            <person name="Lee J.K.Y."/>
            <person name="Kittelmann S."/>
        </authorList>
    </citation>
    <scope>NUCLEOTIDE SEQUENCE [LARGE SCALE GENOMIC DNA]</scope>
    <source>
        <strain evidence="13 14">WILCCON 0114</strain>
    </source>
</reference>
<dbReference type="InterPro" id="IPR003594">
    <property type="entry name" value="HATPase_dom"/>
</dbReference>
<evidence type="ECO:0000256" key="3">
    <source>
        <dbReference type="ARBA" id="ARBA00012438"/>
    </source>
</evidence>
<feature type="transmembrane region" description="Helical" evidence="11">
    <location>
        <begin position="9"/>
        <end position="31"/>
    </location>
</feature>
<evidence type="ECO:0000256" key="6">
    <source>
        <dbReference type="ARBA" id="ARBA00022679"/>
    </source>
</evidence>
<dbReference type="EMBL" id="JBJIAA010000003">
    <property type="protein sequence ID" value="MFL0249804.1"/>
    <property type="molecule type" value="Genomic_DNA"/>
</dbReference>
<dbReference type="SMART" id="SM00387">
    <property type="entry name" value="HATPase_c"/>
    <property type="match status" value="1"/>
</dbReference>
<keyword evidence="14" id="KW-1185">Reference proteome</keyword>
<evidence type="ECO:0000256" key="7">
    <source>
        <dbReference type="ARBA" id="ARBA00022741"/>
    </source>
</evidence>
<dbReference type="Gene3D" id="1.10.287.130">
    <property type="match status" value="1"/>
</dbReference>
<keyword evidence="11" id="KW-0812">Transmembrane</keyword>
<dbReference type="CDD" id="cd00082">
    <property type="entry name" value="HisKA"/>
    <property type="match status" value="1"/>
</dbReference>
<dbReference type="EC" id="2.7.13.3" evidence="3"/>
<keyword evidence="6" id="KW-0808">Transferase</keyword>
<keyword evidence="10" id="KW-0902">Two-component regulatory system</keyword>
<evidence type="ECO:0000256" key="11">
    <source>
        <dbReference type="SAM" id="Phobius"/>
    </source>
</evidence>
<keyword evidence="11" id="KW-1133">Transmembrane helix</keyword>
<comment type="caution">
    <text evidence="13">The sequence shown here is derived from an EMBL/GenBank/DDBJ whole genome shotgun (WGS) entry which is preliminary data.</text>
</comment>
<evidence type="ECO:0000256" key="4">
    <source>
        <dbReference type="ARBA" id="ARBA00022475"/>
    </source>
</evidence>
<dbReference type="PROSITE" id="PS50109">
    <property type="entry name" value="HIS_KIN"/>
    <property type="match status" value="1"/>
</dbReference>
<dbReference type="Gene3D" id="3.30.565.10">
    <property type="entry name" value="Histidine kinase-like ATPase, C-terminal domain"/>
    <property type="match status" value="1"/>
</dbReference>
<accession>A0ABW8TB91</accession>
<dbReference type="InterPro" id="IPR004358">
    <property type="entry name" value="Sig_transdc_His_kin-like_C"/>
</dbReference>
<keyword evidence="9" id="KW-0067">ATP-binding</keyword>
<dbReference type="SUPFAM" id="SSF55874">
    <property type="entry name" value="ATPase domain of HSP90 chaperone/DNA topoisomerase II/histidine kinase"/>
    <property type="match status" value="1"/>
</dbReference>
<dbReference type="Pfam" id="PF02518">
    <property type="entry name" value="HATPase_c"/>
    <property type="match status" value="1"/>
</dbReference>
<evidence type="ECO:0000256" key="9">
    <source>
        <dbReference type="ARBA" id="ARBA00022840"/>
    </source>
</evidence>
<dbReference type="InterPro" id="IPR003661">
    <property type="entry name" value="HisK_dim/P_dom"/>
</dbReference>
<comment type="catalytic activity">
    <reaction evidence="1">
        <text>ATP + protein L-histidine = ADP + protein N-phospho-L-histidine.</text>
        <dbReference type="EC" id="2.7.13.3"/>
    </reaction>
</comment>
<sequence length="505" mass="57976">MLKIKSRIALLYSLLTIFFIVMCAVLFYVIFNAYANIEPVIQNMAENSTMKDKFPYSNFKSTKNYVYATSGNGVLQRNPIKEDTDKDGSIVGWAKVDGGILSVYKIKKGNTQQKYTKNYLSTIFDEKNNVINSDIFSDDALRENLQRDHITNSKMYLKNKISLKDFLRKHNSGKIEIVTDKYDNVIGSKTLKRYYGTNYRDSAFEKNLVEFEKEILHILYGRAVYIAAILILMVIIINFILSKKYAIFALKPLLEFTGKVKEQGEFKGIKLIDMPEVKDEIYDLTFAYNEAMGKVKKSYENLQRLNSYASHELRNSLAVLRGKIEMGEDTKEITSYIDKLTGVTNDILAMSTSKLCDSNEKVDLALICAKVVDEYLEIFKNIELKLPEDGVNLIKGKEMWIERCVINLMDNAIKFVDKNKQDNKIVVEVWEDDSKAVIEVWDNGIGVEKNKMEEIFKPYYGTNSRVSTGIGLAYVKHVMELHGGKVTVQSKQGEYSKFLLMFYKK</sequence>
<name>A0ABW8TB91_9CLOT</name>
<comment type="subcellular location">
    <subcellularLocation>
        <location evidence="2">Cell membrane</location>
        <topology evidence="2">Multi-pass membrane protein</topology>
    </subcellularLocation>
</comment>
<keyword evidence="5" id="KW-0597">Phosphoprotein</keyword>